<proteinExistence type="predicted"/>
<protein>
    <submittedName>
        <fullName evidence="2">Uncharacterized protein</fullName>
    </submittedName>
</protein>
<reference evidence="3" key="1">
    <citation type="journal article" date="2019" name="Int. J. Syst. Evol. Microbiol.">
        <title>The Global Catalogue of Microorganisms (GCM) 10K type strain sequencing project: providing services to taxonomists for standard genome sequencing and annotation.</title>
        <authorList>
            <consortium name="The Broad Institute Genomics Platform"/>
            <consortium name="The Broad Institute Genome Sequencing Center for Infectious Disease"/>
            <person name="Wu L."/>
            <person name="Ma J."/>
        </authorList>
    </citation>
    <scope>NUCLEOTIDE SEQUENCE [LARGE SCALE GENOMIC DNA]</scope>
    <source>
        <strain evidence="3">CCUG 36956</strain>
    </source>
</reference>
<accession>A0ABW1JS69</accession>
<sequence>MRRPRAMVLDEVWRGVGGVDALSGAQGGPLRRTVKLILDPLVLRPVRHPGLAGSVLDADGVALLTALVHAQADVLRACSAWFVVVKQARRALRITEGNAQDLYFQRCFELAVTCGAPGMDGRARAEAMLREVHESTGGRTTAALKRYVTEPNRVVELNGLLDIAWSRRPLAPFGARDLSVELTELLDACTLAREGDPADAGPLFDDLLDDGAGTHRGVALWLAHPRAGADDLGLTAFEMPRRPELGSSASTANLALPFDRTVYERVFTVLQGSLDRVDLPEIPELVTREISRSCSPWGLLDESLRVAAASGAELALGLSPLGATGDEEGSVAIGTGWGGLGGSRGGELVDRGGSTGRELGDRHRTEGRGLGDRDRSAGLELGDQGASAYSPGHAAGSSRAHEVVNSRWRREGYVLQARRYAVHGVEGQAGPLAAVAVELRTPWRPYLRRLWVRLHGRDVRELPVYEPGELWDLLDGVARSVMLDHRTRVKQALSVFSEARAS</sequence>
<feature type="region of interest" description="Disordered" evidence="1">
    <location>
        <begin position="344"/>
        <end position="377"/>
    </location>
</feature>
<dbReference type="EMBL" id="JBHSQN010000004">
    <property type="protein sequence ID" value="MFC6011473.1"/>
    <property type="molecule type" value="Genomic_DNA"/>
</dbReference>
<gene>
    <name evidence="2" type="ORF">ACFP3H_10465</name>
</gene>
<dbReference type="Proteomes" id="UP001596223">
    <property type="component" value="Unassembled WGS sequence"/>
</dbReference>
<keyword evidence="3" id="KW-1185">Reference proteome</keyword>
<evidence type="ECO:0000313" key="3">
    <source>
        <dbReference type="Proteomes" id="UP001596223"/>
    </source>
</evidence>
<organism evidence="2 3">
    <name type="scientific">Nocardia lasii</name>
    <dbReference type="NCBI Taxonomy" id="1616107"/>
    <lineage>
        <taxon>Bacteria</taxon>
        <taxon>Bacillati</taxon>
        <taxon>Actinomycetota</taxon>
        <taxon>Actinomycetes</taxon>
        <taxon>Mycobacteriales</taxon>
        <taxon>Nocardiaceae</taxon>
        <taxon>Nocardia</taxon>
    </lineage>
</organism>
<evidence type="ECO:0000313" key="2">
    <source>
        <dbReference type="EMBL" id="MFC6011473.1"/>
    </source>
</evidence>
<dbReference type="RefSeq" id="WP_378603183.1">
    <property type="nucleotide sequence ID" value="NZ_JBHSQN010000004.1"/>
</dbReference>
<name>A0ABW1JS69_9NOCA</name>
<feature type="compositionally biased region" description="Basic and acidic residues" evidence="1">
    <location>
        <begin position="358"/>
        <end position="377"/>
    </location>
</feature>
<comment type="caution">
    <text evidence="2">The sequence shown here is derived from an EMBL/GenBank/DDBJ whole genome shotgun (WGS) entry which is preliminary data.</text>
</comment>
<evidence type="ECO:0000256" key="1">
    <source>
        <dbReference type="SAM" id="MobiDB-lite"/>
    </source>
</evidence>